<evidence type="ECO:0008006" key="10">
    <source>
        <dbReference type="Google" id="ProtNLM"/>
    </source>
</evidence>
<feature type="domain" description="BTB" evidence="6">
    <location>
        <begin position="32"/>
        <end position="100"/>
    </location>
</feature>
<feature type="coiled-coil region" evidence="4">
    <location>
        <begin position="527"/>
        <end position="568"/>
    </location>
</feature>
<dbReference type="PANTHER" id="PTHR32370">
    <property type="entry name" value="OS12G0117600 PROTEIN"/>
    <property type="match status" value="1"/>
</dbReference>
<feature type="compositionally biased region" description="Basic and acidic residues" evidence="5">
    <location>
        <begin position="600"/>
        <end position="611"/>
    </location>
</feature>
<dbReference type="SUPFAM" id="SSF54695">
    <property type="entry name" value="POZ domain"/>
    <property type="match status" value="1"/>
</dbReference>
<name>A0AAD8K073_TARER</name>
<feature type="compositionally biased region" description="Acidic residues" evidence="5">
    <location>
        <begin position="357"/>
        <end position="369"/>
    </location>
</feature>
<keyword evidence="9" id="KW-1185">Reference proteome</keyword>
<dbReference type="InterPro" id="IPR027356">
    <property type="entry name" value="NPH3_dom"/>
</dbReference>
<evidence type="ECO:0000256" key="4">
    <source>
        <dbReference type="SAM" id="Coils"/>
    </source>
</evidence>
<organism evidence="8 9">
    <name type="scientific">Tagetes erecta</name>
    <name type="common">African marigold</name>
    <dbReference type="NCBI Taxonomy" id="13708"/>
    <lineage>
        <taxon>Eukaryota</taxon>
        <taxon>Viridiplantae</taxon>
        <taxon>Streptophyta</taxon>
        <taxon>Embryophyta</taxon>
        <taxon>Tracheophyta</taxon>
        <taxon>Spermatophyta</taxon>
        <taxon>Magnoliopsida</taxon>
        <taxon>eudicotyledons</taxon>
        <taxon>Gunneridae</taxon>
        <taxon>Pentapetalae</taxon>
        <taxon>asterids</taxon>
        <taxon>campanulids</taxon>
        <taxon>Asterales</taxon>
        <taxon>Asteraceae</taxon>
        <taxon>Asteroideae</taxon>
        <taxon>Heliantheae alliance</taxon>
        <taxon>Tageteae</taxon>
        <taxon>Tagetes</taxon>
    </lineage>
</organism>
<dbReference type="EMBL" id="JAUHHV010000009">
    <property type="protein sequence ID" value="KAK1412656.1"/>
    <property type="molecule type" value="Genomic_DNA"/>
</dbReference>
<dbReference type="Proteomes" id="UP001229421">
    <property type="component" value="Unassembled WGS sequence"/>
</dbReference>
<feature type="region of interest" description="Disordered" evidence="5">
    <location>
        <begin position="585"/>
        <end position="611"/>
    </location>
</feature>
<comment type="caution">
    <text evidence="8">The sequence shown here is derived from an EMBL/GenBank/DDBJ whole genome shotgun (WGS) entry which is preliminary data.</text>
</comment>
<evidence type="ECO:0000259" key="7">
    <source>
        <dbReference type="PROSITE" id="PS51649"/>
    </source>
</evidence>
<comment type="pathway">
    <text evidence="1">Protein modification; protein ubiquitination.</text>
</comment>
<evidence type="ECO:0000313" key="8">
    <source>
        <dbReference type="EMBL" id="KAK1412656.1"/>
    </source>
</evidence>
<evidence type="ECO:0000259" key="6">
    <source>
        <dbReference type="PROSITE" id="PS50097"/>
    </source>
</evidence>
<comment type="similarity">
    <text evidence="3">Belongs to the NPH3 family.</text>
</comment>
<reference evidence="8" key="1">
    <citation type="journal article" date="2023" name="bioRxiv">
        <title>Improved chromosome-level genome assembly for marigold (Tagetes erecta).</title>
        <authorList>
            <person name="Jiang F."/>
            <person name="Yuan L."/>
            <person name="Wang S."/>
            <person name="Wang H."/>
            <person name="Xu D."/>
            <person name="Wang A."/>
            <person name="Fan W."/>
        </authorList>
    </citation>
    <scope>NUCLEOTIDE SEQUENCE</scope>
    <source>
        <strain evidence="8">WSJ</strain>
        <tissue evidence="8">Leaf</tissue>
    </source>
</reference>
<evidence type="ECO:0000256" key="3">
    <source>
        <dbReference type="PROSITE-ProRule" id="PRU00982"/>
    </source>
</evidence>
<dbReference type="AlphaFoldDB" id="A0AAD8K073"/>
<evidence type="ECO:0000313" key="9">
    <source>
        <dbReference type="Proteomes" id="UP001229421"/>
    </source>
</evidence>
<evidence type="ECO:0000256" key="1">
    <source>
        <dbReference type="ARBA" id="ARBA00004906"/>
    </source>
</evidence>
<proteinExistence type="inferred from homology"/>
<dbReference type="Gene3D" id="3.30.710.10">
    <property type="entry name" value="Potassium Channel Kv1.1, Chain A"/>
    <property type="match status" value="1"/>
</dbReference>
<dbReference type="InterPro" id="IPR011333">
    <property type="entry name" value="SKP1/BTB/POZ_sf"/>
</dbReference>
<feature type="region of interest" description="Disordered" evidence="5">
    <location>
        <begin position="355"/>
        <end position="378"/>
    </location>
</feature>
<evidence type="ECO:0000256" key="5">
    <source>
        <dbReference type="SAM" id="MobiDB-lite"/>
    </source>
</evidence>
<dbReference type="Pfam" id="PF00651">
    <property type="entry name" value="BTB"/>
    <property type="match status" value="1"/>
</dbReference>
<keyword evidence="4" id="KW-0175">Coiled coil</keyword>
<protein>
    <recommendedName>
        <fullName evidence="10">Phototropic-responsive NPH3 family protein</fullName>
    </recommendedName>
</protein>
<feature type="compositionally biased region" description="Low complexity" evidence="5">
    <location>
        <begin position="587"/>
        <end position="597"/>
    </location>
</feature>
<gene>
    <name evidence="8" type="ORF">QVD17_34079</name>
</gene>
<dbReference type="InterPro" id="IPR000210">
    <property type="entry name" value="BTB/POZ_dom"/>
</dbReference>
<dbReference type="PROSITE" id="PS51649">
    <property type="entry name" value="NPH3"/>
    <property type="match status" value="1"/>
</dbReference>
<accession>A0AAD8K073</accession>
<sequence>MDLHHHHQPHLTLAKTTSRHHSNEWIFRDVPSDITIEVNAVTFALHKFPLVSRSGRIRKLVSENRDATISRVEFLSLPGGPETFELAAKFCYGNNFEITTSNVAQLCCISDYLEMTEDFSNNNLGSRAEEYLNYVVFQSLELSVEVLHQCENLLPLADELKIVTRCIDTIASKACVEQIASSFSRLEYSSSGRLHMSRQKCESDWWIKDLSILRIDLYQRVITAMKCRGVRPESIGESLMNYAQKELTKKPTGLQKHSVALSGDSNNHERLVVETVVSLLPTEKLVVPLSFLFGLLRSAMMLDCSVACRLDLERRIGSQLDIATLDDLLIPSFRHDSDTLFDVDTVHRILVNFSQQDDSDGDDEDEDGSVFESDGLDSPSETALFKVSKLVDNYLAEIAPDANLKLTKFIAVVESLPAHARTVHDGLYRAIDVYLKSHQGLSELDKKKICKLIDFQKLSPEAGAHAAQNERLPLQSIVQVLYIEQLRLRNALYCSDFTDHYKPQTHQQSWRINSGALSAAMSPKDNYASLRRENRELKLELARLRMRLNDLEKEHVCMKRNMEKSNSRKFMSSFTKKISKFNIFGNSSSRGSTSPSRHSQRTESKITVRTE</sequence>
<evidence type="ECO:0000256" key="2">
    <source>
        <dbReference type="ARBA" id="ARBA00022786"/>
    </source>
</evidence>
<dbReference type="InterPro" id="IPR043454">
    <property type="entry name" value="NPH3/RPT2-like"/>
</dbReference>
<dbReference type="Pfam" id="PF03000">
    <property type="entry name" value="NPH3"/>
    <property type="match status" value="1"/>
</dbReference>
<keyword evidence="2" id="KW-0833">Ubl conjugation pathway</keyword>
<feature type="domain" description="NPH3" evidence="7">
    <location>
        <begin position="204"/>
        <end position="487"/>
    </location>
</feature>
<dbReference type="PROSITE" id="PS50097">
    <property type="entry name" value="BTB"/>
    <property type="match status" value="1"/>
</dbReference>